<keyword evidence="3 6" id="KW-0812">Transmembrane</keyword>
<evidence type="ECO:0000256" key="5">
    <source>
        <dbReference type="ARBA" id="ARBA00023136"/>
    </source>
</evidence>
<feature type="transmembrane region" description="Helical" evidence="6">
    <location>
        <begin position="104"/>
        <end position="122"/>
    </location>
</feature>
<keyword evidence="5 6" id="KW-0472">Membrane</keyword>
<dbReference type="Pfam" id="PF00892">
    <property type="entry name" value="EamA"/>
    <property type="match status" value="2"/>
</dbReference>
<evidence type="ECO:0000256" key="2">
    <source>
        <dbReference type="ARBA" id="ARBA00009853"/>
    </source>
</evidence>
<dbReference type="PANTHER" id="PTHR22911:SF6">
    <property type="entry name" value="SOLUTE CARRIER FAMILY 35 MEMBER G1"/>
    <property type="match status" value="1"/>
</dbReference>
<dbReference type="AlphaFoldDB" id="A0A3N4TXU9"/>
<evidence type="ECO:0000259" key="7">
    <source>
        <dbReference type="Pfam" id="PF00892"/>
    </source>
</evidence>
<evidence type="ECO:0000313" key="8">
    <source>
        <dbReference type="EMBL" id="RPE63262.1"/>
    </source>
</evidence>
<organism evidence="8 9">
    <name type="scientific">Pacificibacter maritimus</name>
    <dbReference type="NCBI Taxonomy" id="762213"/>
    <lineage>
        <taxon>Bacteria</taxon>
        <taxon>Pseudomonadati</taxon>
        <taxon>Pseudomonadota</taxon>
        <taxon>Alphaproteobacteria</taxon>
        <taxon>Rhodobacterales</taxon>
        <taxon>Roseobacteraceae</taxon>
        <taxon>Pacificibacter</taxon>
    </lineage>
</organism>
<dbReference type="PANTHER" id="PTHR22911">
    <property type="entry name" value="ACYL-MALONYL CONDENSING ENZYME-RELATED"/>
    <property type="match status" value="1"/>
</dbReference>
<evidence type="ECO:0000256" key="4">
    <source>
        <dbReference type="ARBA" id="ARBA00022989"/>
    </source>
</evidence>
<feature type="transmembrane region" description="Helical" evidence="6">
    <location>
        <begin position="266"/>
        <end position="284"/>
    </location>
</feature>
<accession>A0A3N4TXU9</accession>
<dbReference type="InterPro" id="IPR037185">
    <property type="entry name" value="EmrE-like"/>
</dbReference>
<keyword evidence="9" id="KW-1185">Reference proteome</keyword>
<feature type="transmembrane region" description="Helical" evidence="6">
    <location>
        <begin position="212"/>
        <end position="232"/>
    </location>
</feature>
<evidence type="ECO:0000256" key="6">
    <source>
        <dbReference type="SAM" id="Phobius"/>
    </source>
</evidence>
<comment type="subcellular location">
    <subcellularLocation>
        <location evidence="1">Membrane</location>
        <topology evidence="1">Multi-pass membrane protein</topology>
    </subcellularLocation>
</comment>
<keyword evidence="4 6" id="KW-1133">Transmembrane helix</keyword>
<evidence type="ECO:0000256" key="3">
    <source>
        <dbReference type="ARBA" id="ARBA00022692"/>
    </source>
</evidence>
<feature type="transmembrane region" description="Helical" evidence="6">
    <location>
        <begin position="129"/>
        <end position="147"/>
    </location>
</feature>
<dbReference type="Proteomes" id="UP000269689">
    <property type="component" value="Unassembled WGS sequence"/>
</dbReference>
<feature type="transmembrane region" description="Helical" evidence="6">
    <location>
        <begin position="244"/>
        <end position="260"/>
    </location>
</feature>
<comment type="caution">
    <text evidence="8">The sequence shown here is derived from an EMBL/GenBank/DDBJ whole genome shotgun (WGS) entry which is preliminary data.</text>
</comment>
<dbReference type="GO" id="GO:0016020">
    <property type="term" value="C:membrane"/>
    <property type="evidence" value="ECO:0007669"/>
    <property type="project" value="UniProtKB-SubCell"/>
</dbReference>
<feature type="domain" description="EamA" evidence="7">
    <location>
        <begin position="153"/>
        <end position="281"/>
    </location>
</feature>
<evidence type="ECO:0000313" key="9">
    <source>
        <dbReference type="Proteomes" id="UP000269689"/>
    </source>
</evidence>
<comment type="similarity">
    <text evidence="2">Belongs to the drug/metabolite transporter (DMT) superfamily. 10 TMS drug/metabolite exporter (DME) (TC 2.A.7.3) family.</text>
</comment>
<sequence>MGNLNENMRGAILMMAAMAAFALNDAILKALVVNNAPLQVIFLRGCVTLILVYFVLSRITGPVSFRMSRRDAKWVAIRSVAETCASLGIIMALSQMPFANVSATLQSTPLLISVGAAIAFGVPLGWRRLLAIAIGFVGVLLIVKPGPEGFSNGVLWALLGVSSVTVRDLSVKAMSSDVNASTVTFFAILCTTVIFGLSCIGGDWGVWSPRDLFLLVLVACAIIAAYALSVIVMKVGDISFVAPYRYTALIWALLIGFFVFNETPDIWTFLGAGVIAVTGVYTLIGERRMTRQIQTDLR</sequence>
<reference evidence="8 9" key="1">
    <citation type="submission" date="2018-11" db="EMBL/GenBank/DDBJ databases">
        <title>Genomic Encyclopedia of Type Strains, Phase IV (KMG-IV): sequencing the most valuable type-strain genomes for metagenomic binning, comparative biology and taxonomic classification.</title>
        <authorList>
            <person name="Goeker M."/>
        </authorList>
    </citation>
    <scope>NUCLEOTIDE SEQUENCE [LARGE SCALE GENOMIC DNA]</scope>
    <source>
        <strain evidence="8 9">DSM 104731</strain>
    </source>
</reference>
<feature type="transmembrane region" description="Helical" evidence="6">
    <location>
        <begin position="38"/>
        <end position="56"/>
    </location>
</feature>
<dbReference type="EMBL" id="RKQK01000005">
    <property type="protein sequence ID" value="RPE63262.1"/>
    <property type="molecule type" value="Genomic_DNA"/>
</dbReference>
<dbReference type="OrthoDB" id="7165334at2"/>
<protein>
    <submittedName>
        <fullName evidence="8">S-adenosylmethionine uptake transporter</fullName>
    </submittedName>
</protein>
<dbReference type="SUPFAM" id="SSF103481">
    <property type="entry name" value="Multidrug resistance efflux transporter EmrE"/>
    <property type="match status" value="2"/>
</dbReference>
<proteinExistence type="inferred from homology"/>
<feature type="domain" description="EamA" evidence="7">
    <location>
        <begin position="9"/>
        <end position="143"/>
    </location>
</feature>
<feature type="transmembrane region" description="Helical" evidence="6">
    <location>
        <begin position="183"/>
        <end position="206"/>
    </location>
</feature>
<dbReference type="InterPro" id="IPR000620">
    <property type="entry name" value="EamA_dom"/>
</dbReference>
<gene>
    <name evidence="8" type="ORF">EDD53_2861</name>
</gene>
<evidence type="ECO:0000256" key="1">
    <source>
        <dbReference type="ARBA" id="ARBA00004141"/>
    </source>
</evidence>
<feature type="transmembrane region" description="Helical" evidence="6">
    <location>
        <begin position="12"/>
        <end position="32"/>
    </location>
</feature>
<name>A0A3N4TXU9_9RHOB</name>
<feature type="transmembrane region" description="Helical" evidence="6">
    <location>
        <begin position="76"/>
        <end position="98"/>
    </location>
</feature>
<dbReference type="RefSeq" id="WP_123794164.1">
    <property type="nucleotide sequence ID" value="NZ_RKQK01000005.1"/>
</dbReference>